<sequence length="340" mass="37676">MLPTSTPKASPYMAFIDLGRKIYNPKDIVDGTVELTLDKKLNCDSITVKLFGSARVFFTELSAAQGQLGKTIGYKQEKILIEDKTEVWKCDARSSVRETSINDIVRMASSTSIMPKRVSPQESPGLEPGLHKFNFSFQLPESGLETSFDAQHAAGCVRYYIQVEATRDGYMTFRKKLLFPIVKPVDLSTSKAAMGGFGKEETFSTKKGSVTVALTLDKVGYVPGEPVTGMITIKNKTDKSVKYSHLCLMQRAFCYANYPEVKIKESFHHTAGMGLPIPKITAGDTYSYPILFYIGALAPTFEMVGILSADYFLKLDVGFERKCSSKLLITSFKNEFGSQL</sequence>
<dbReference type="PANTHER" id="PTHR11188:SF175">
    <property type="entry name" value="ARRESTIN C-TERMINAL-LIKE DOMAIN-CONTAINING PROTEIN"/>
    <property type="match status" value="1"/>
</dbReference>
<dbReference type="AlphaFoldDB" id="A0A4V6I8V7"/>
<dbReference type="GO" id="GO:0005737">
    <property type="term" value="C:cytoplasm"/>
    <property type="evidence" value="ECO:0007669"/>
    <property type="project" value="TreeGrafter"/>
</dbReference>
<dbReference type="SUPFAM" id="SSF81296">
    <property type="entry name" value="E set domains"/>
    <property type="match status" value="2"/>
</dbReference>
<feature type="domain" description="Arrestin-like N-terminal" evidence="2">
    <location>
        <begin position="17"/>
        <end position="187"/>
    </location>
</feature>
<keyword evidence="5" id="KW-1185">Reference proteome</keyword>
<accession>A0A4V6I8V7</accession>
<dbReference type="Pfam" id="PF00339">
    <property type="entry name" value="Arrestin_N"/>
    <property type="match status" value="1"/>
</dbReference>
<reference evidence="4 5" key="1">
    <citation type="journal article" date="2015" name="Genome Biol.">
        <title>Comparative genomics of Steinernema reveals deeply conserved gene regulatory networks.</title>
        <authorList>
            <person name="Dillman A.R."/>
            <person name="Macchietto M."/>
            <person name="Porter C.F."/>
            <person name="Rogers A."/>
            <person name="Williams B."/>
            <person name="Antoshechkin I."/>
            <person name="Lee M.M."/>
            <person name="Goodwin Z."/>
            <person name="Lu X."/>
            <person name="Lewis E.E."/>
            <person name="Goodrich-Blair H."/>
            <person name="Stock S.P."/>
            <person name="Adams B.J."/>
            <person name="Sternberg P.W."/>
            <person name="Mortazavi A."/>
        </authorList>
    </citation>
    <scope>NUCLEOTIDE SEQUENCE [LARGE SCALE GENOMIC DNA]</scope>
    <source>
        <strain evidence="4 5">ALL</strain>
    </source>
</reference>
<dbReference type="InterPro" id="IPR014756">
    <property type="entry name" value="Ig_E-set"/>
</dbReference>
<evidence type="ECO:0008006" key="6">
    <source>
        <dbReference type="Google" id="ProtNLM"/>
    </source>
</evidence>
<gene>
    <name evidence="4" type="ORF">L596_006626</name>
</gene>
<dbReference type="InterPro" id="IPR050357">
    <property type="entry name" value="Arrestin_domain-protein"/>
</dbReference>
<dbReference type="InterPro" id="IPR014752">
    <property type="entry name" value="Arrestin-like_C"/>
</dbReference>
<dbReference type="Gene3D" id="2.60.40.640">
    <property type="match status" value="2"/>
</dbReference>
<comment type="similarity">
    <text evidence="1">Belongs to the arrestin family.</text>
</comment>
<proteinExistence type="inferred from homology"/>
<protein>
    <recommendedName>
        <fullName evidence="6">Arrestin C-terminal-like domain-containing protein</fullName>
    </recommendedName>
</protein>
<evidence type="ECO:0000259" key="2">
    <source>
        <dbReference type="Pfam" id="PF00339"/>
    </source>
</evidence>
<organism evidence="4 5">
    <name type="scientific">Steinernema carpocapsae</name>
    <name type="common">Entomopathogenic nematode</name>
    <dbReference type="NCBI Taxonomy" id="34508"/>
    <lineage>
        <taxon>Eukaryota</taxon>
        <taxon>Metazoa</taxon>
        <taxon>Ecdysozoa</taxon>
        <taxon>Nematoda</taxon>
        <taxon>Chromadorea</taxon>
        <taxon>Rhabditida</taxon>
        <taxon>Tylenchina</taxon>
        <taxon>Panagrolaimomorpha</taxon>
        <taxon>Strongyloidoidea</taxon>
        <taxon>Steinernematidae</taxon>
        <taxon>Steinernema</taxon>
    </lineage>
</organism>
<name>A0A4V6I8V7_STECR</name>
<dbReference type="STRING" id="34508.A0A4V6I8V7"/>
<dbReference type="GO" id="GO:0015031">
    <property type="term" value="P:protein transport"/>
    <property type="evidence" value="ECO:0007669"/>
    <property type="project" value="TreeGrafter"/>
</dbReference>
<evidence type="ECO:0000259" key="3">
    <source>
        <dbReference type="Pfam" id="PF02752"/>
    </source>
</evidence>
<evidence type="ECO:0000313" key="5">
    <source>
        <dbReference type="Proteomes" id="UP000298663"/>
    </source>
</evidence>
<dbReference type="InterPro" id="IPR011022">
    <property type="entry name" value="Arrestin_C-like"/>
</dbReference>
<feature type="domain" description="Arrestin C-terminal-like" evidence="3">
    <location>
        <begin position="207"/>
        <end position="327"/>
    </location>
</feature>
<evidence type="ECO:0000313" key="4">
    <source>
        <dbReference type="EMBL" id="TMS40223.1"/>
    </source>
</evidence>
<dbReference type="OrthoDB" id="2333384at2759"/>
<evidence type="ECO:0000256" key="1">
    <source>
        <dbReference type="ARBA" id="ARBA00005298"/>
    </source>
</evidence>
<dbReference type="PANTHER" id="PTHR11188">
    <property type="entry name" value="ARRESTIN DOMAIN CONTAINING PROTEIN"/>
    <property type="match status" value="1"/>
</dbReference>
<dbReference type="EMBL" id="CM016762">
    <property type="protein sequence ID" value="TMS40223.1"/>
    <property type="molecule type" value="Genomic_DNA"/>
</dbReference>
<dbReference type="InterPro" id="IPR011021">
    <property type="entry name" value="Arrestin-like_N"/>
</dbReference>
<dbReference type="Pfam" id="PF02752">
    <property type="entry name" value="Arrestin_C"/>
    <property type="match status" value="1"/>
</dbReference>
<reference evidence="4 5" key="2">
    <citation type="journal article" date="2019" name="G3 (Bethesda)">
        <title>Hybrid Assembly of the Genome of the Entomopathogenic Nematode Steinernema carpocapsae Identifies the X-Chromosome.</title>
        <authorList>
            <person name="Serra L."/>
            <person name="Macchietto M."/>
            <person name="Macias-Munoz A."/>
            <person name="McGill C.J."/>
            <person name="Rodriguez I.M."/>
            <person name="Rodriguez B."/>
            <person name="Murad R."/>
            <person name="Mortazavi A."/>
        </authorList>
    </citation>
    <scope>NUCLEOTIDE SEQUENCE [LARGE SCALE GENOMIC DNA]</scope>
    <source>
        <strain evidence="4 5">ALL</strain>
    </source>
</reference>
<dbReference type="Proteomes" id="UP000298663">
    <property type="component" value="Chromosome X"/>
</dbReference>